<keyword evidence="8" id="KW-0969">Cilium</keyword>
<evidence type="ECO:0000313" key="8">
    <source>
        <dbReference type="EMBL" id="MCQ8239233.1"/>
    </source>
</evidence>
<evidence type="ECO:0000256" key="4">
    <source>
        <dbReference type="ARBA" id="ARBA00024746"/>
    </source>
</evidence>
<accession>A0ABT1VU73</accession>
<evidence type="ECO:0000256" key="2">
    <source>
        <dbReference type="ARBA" id="ARBA00016013"/>
    </source>
</evidence>
<evidence type="ECO:0000256" key="1">
    <source>
        <dbReference type="ARBA" id="ARBA00010577"/>
    </source>
</evidence>
<dbReference type="EMBL" id="JAMZEJ010000001">
    <property type="protein sequence ID" value="MCQ8239233.1"/>
    <property type="molecule type" value="Genomic_DNA"/>
</dbReference>
<feature type="compositionally biased region" description="Low complexity" evidence="6">
    <location>
        <begin position="35"/>
        <end position="50"/>
    </location>
</feature>
<dbReference type="InterPro" id="IPR005648">
    <property type="entry name" value="FlgD"/>
</dbReference>
<gene>
    <name evidence="8" type="ORF">NFI88_00060</name>
</gene>
<organism evidence="8 9">
    <name type="scientific">Rhizosaccharibacter radicis</name>
    <dbReference type="NCBI Taxonomy" id="2782605"/>
    <lineage>
        <taxon>Bacteria</taxon>
        <taxon>Pseudomonadati</taxon>
        <taxon>Pseudomonadota</taxon>
        <taxon>Alphaproteobacteria</taxon>
        <taxon>Acetobacterales</taxon>
        <taxon>Acetobacteraceae</taxon>
        <taxon>Rhizosaccharibacter</taxon>
    </lineage>
</organism>
<feature type="region of interest" description="Disordered" evidence="6">
    <location>
        <begin position="1"/>
        <end position="50"/>
    </location>
</feature>
<evidence type="ECO:0000256" key="6">
    <source>
        <dbReference type="SAM" id="MobiDB-lite"/>
    </source>
</evidence>
<feature type="domain" description="FlgD/Vpr Ig-like" evidence="7">
    <location>
        <begin position="138"/>
        <end position="202"/>
    </location>
</feature>
<evidence type="ECO:0000256" key="5">
    <source>
        <dbReference type="RuleBase" id="RU362076"/>
    </source>
</evidence>
<dbReference type="Pfam" id="PF03963">
    <property type="entry name" value="FlgD"/>
    <property type="match status" value="1"/>
</dbReference>
<reference evidence="8 9" key="1">
    <citation type="submission" date="2022-06" db="EMBL/GenBank/DDBJ databases">
        <title>Rhizosaccharibacter gen. nov. sp. nov. KSS12, endophytic bacteria isolated from sugarcane.</title>
        <authorList>
            <person name="Pitiwittayakul N."/>
        </authorList>
    </citation>
    <scope>NUCLEOTIDE SEQUENCE [LARGE SCALE GENOMIC DNA]</scope>
    <source>
        <strain evidence="8 9">KSS12</strain>
    </source>
</reference>
<proteinExistence type="inferred from homology"/>
<sequence>MTTTTATSTPGLSRDPLEAARNAAKTAASSNVSKASGTGASDATSGTGSSALSSLTSNFNQFLTLLTAQLQHQDPTSPMDNSSFTSELAQFAGVQQQVQSNTNLQQLISLSQDNQVTSGTDLVGRQALASTSILPLQNGSATLRFDASAAEPIAVAVTDATGKVVKTDSFTATAGTNSWHWDGKGDDGSALADGAYNVSVMTGDGASSSTAVPFSVLGTITGVNKTAGGGVGALMGGATIDMNDITSLLSGATAASAADTTA</sequence>
<keyword evidence="9" id="KW-1185">Reference proteome</keyword>
<comment type="similarity">
    <text evidence="1 5">Belongs to the FlgD family.</text>
</comment>
<evidence type="ECO:0000313" key="9">
    <source>
        <dbReference type="Proteomes" id="UP001524547"/>
    </source>
</evidence>
<comment type="function">
    <text evidence="4 5">Required for flagellar hook formation. May act as a scaffolding protein.</text>
</comment>
<keyword evidence="8" id="KW-0282">Flagellum</keyword>
<name>A0ABT1VU73_9PROT</name>
<dbReference type="Gene3D" id="2.30.30.910">
    <property type="match status" value="1"/>
</dbReference>
<evidence type="ECO:0000259" key="7">
    <source>
        <dbReference type="Pfam" id="PF13860"/>
    </source>
</evidence>
<keyword evidence="3 5" id="KW-1005">Bacterial flagellum biogenesis</keyword>
<protein>
    <recommendedName>
        <fullName evidence="2 5">Basal-body rod modification protein FlgD</fullName>
    </recommendedName>
</protein>
<dbReference type="Gene3D" id="2.60.40.4070">
    <property type="match status" value="1"/>
</dbReference>
<dbReference type="Pfam" id="PF13860">
    <property type="entry name" value="FlgD_ig"/>
    <property type="match status" value="1"/>
</dbReference>
<evidence type="ECO:0000256" key="3">
    <source>
        <dbReference type="ARBA" id="ARBA00022795"/>
    </source>
</evidence>
<dbReference type="Proteomes" id="UP001524547">
    <property type="component" value="Unassembled WGS sequence"/>
</dbReference>
<keyword evidence="8" id="KW-0966">Cell projection</keyword>
<dbReference type="RefSeq" id="WP_422917983.1">
    <property type="nucleotide sequence ID" value="NZ_JAMZEJ010000001.1"/>
</dbReference>
<comment type="caution">
    <text evidence="8">The sequence shown here is derived from an EMBL/GenBank/DDBJ whole genome shotgun (WGS) entry which is preliminary data.</text>
</comment>
<feature type="compositionally biased region" description="Low complexity" evidence="6">
    <location>
        <begin position="19"/>
        <end position="28"/>
    </location>
</feature>
<dbReference type="InterPro" id="IPR025965">
    <property type="entry name" value="FlgD/Vpr_Ig-like"/>
</dbReference>